<dbReference type="InterPro" id="IPR044876">
    <property type="entry name" value="HRDC_dom_sf"/>
</dbReference>
<keyword evidence="10" id="KW-0067">ATP-binding</keyword>
<evidence type="ECO:0000256" key="5">
    <source>
        <dbReference type="ARBA" id="ARBA00022741"/>
    </source>
</evidence>
<evidence type="ECO:0000256" key="1">
    <source>
        <dbReference type="ARBA" id="ARBA00001946"/>
    </source>
</evidence>
<dbReference type="InterPro" id="IPR036388">
    <property type="entry name" value="WH-like_DNA-bd_sf"/>
</dbReference>
<dbReference type="PROSITE" id="PS50967">
    <property type="entry name" value="HRDC"/>
    <property type="match status" value="1"/>
</dbReference>
<dbReference type="Pfam" id="PF00570">
    <property type="entry name" value="HRDC"/>
    <property type="match status" value="1"/>
</dbReference>
<accession>A0ABS6BAW0</accession>
<dbReference type="RefSeq" id="WP_215922660.1">
    <property type="nucleotide sequence ID" value="NZ_JAHKNI010000015.1"/>
</dbReference>
<evidence type="ECO:0000256" key="12">
    <source>
        <dbReference type="ARBA" id="ARBA00023172"/>
    </source>
</evidence>
<dbReference type="InterPro" id="IPR027417">
    <property type="entry name" value="P-loop_NTPase"/>
</dbReference>
<evidence type="ECO:0000259" key="20">
    <source>
        <dbReference type="PROSITE" id="PS51194"/>
    </source>
</evidence>
<dbReference type="InterPro" id="IPR014001">
    <property type="entry name" value="Helicase_ATP-bd"/>
</dbReference>
<dbReference type="Pfam" id="PF16124">
    <property type="entry name" value="RecQ_Zn_bind"/>
    <property type="match status" value="1"/>
</dbReference>
<comment type="caution">
    <text evidence="21">The sequence shown here is derived from an EMBL/GenBank/DDBJ whole genome shotgun (WGS) entry which is preliminary data.</text>
</comment>
<dbReference type="Gene3D" id="3.40.50.300">
    <property type="entry name" value="P-loop containing nucleotide triphosphate hydrolases"/>
    <property type="match status" value="2"/>
</dbReference>
<evidence type="ECO:0000313" key="22">
    <source>
        <dbReference type="Proteomes" id="UP000733379"/>
    </source>
</evidence>
<evidence type="ECO:0000256" key="13">
    <source>
        <dbReference type="ARBA" id="ARBA00023204"/>
    </source>
</evidence>
<dbReference type="EMBL" id="JAHKNI010000015">
    <property type="protein sequence ID" value="MBU3066581.1"/>
    <property type="molecule type" value="Genomic_DNA"/>
</dbReference>
<dbReference type="SMART" id="SM00956">
    <property type="entry name" value="RQC"/>
    <property type="match status" value="1"/>
</dbReference>
<keyword evidence="12" id="KW-0233">DNA recombination</keyword>
<dbReference type="Pfam" id="PF00271">
    <property type="entry name" value="Helicase_C"/>
    <property type="match status" value="1"/>
</dbReference>
<evidence type="ECO:0000313" key="21">
    <source>
        <dbReference type="EMBL" id="MBU3066581.1"/>
    </source>
</evidence>
<dbReference type="CDD" id="cd18794">
    <property type="entry name" value="SF2_C_RecQ"/>
    <property type="match status" value="1"/>
</dbReference>
<feature type="domain" description="HRDC" evidence="18">
    <location>
        <begin position="547"/>
        <end position="627"/>
    </location>
</feature>
<evidence type="ECO:0000256" key="4">
    <source>
        <dbReference type="ARBA" id="ARBA00022723"/>
    </source>
</evidence>
<evidence type="ECO:0000256" key="9">
    <source>
        <dbReference type="ARBA" id="ARBA00022833"/>
    </source>
</evidence>
<dbReference type="InterPro" id="IPR010997">
    <property type="entry name" value="HRDC-like_sf"/>
</dbReference>
<comment type="cofactor">
    <cofactor evidence="2">
        <name>Zn(2+)</name>
        <dbReference type="ChEBI" id="CHEBI:29105"/>
    </cofactor>
</comment>
<dbReference type="PROSITE" id="PS51192">
    <property type="entry name" value="HELICASE_ATP_BIND_1"/>
    <property type="match status" value="1"/>
</dbReference>
<dbReference type="InterPro" id="IPR001650">
    <property type="entry name" value="Helicase_C-like"/>
</dbReference>
<reference evidence="21 22" key="1">
    <citation type="submission" date="2021-06" db="EMBL/GenBank/DDBJ databases">
        <title>Actinomycetes sequencing.</title>
        <authorList>
            <person name="Shan Q."/>
        </authorList>
    </citation>
    <scope>NUCLEOTIDE SEQUENCE [LARGE SCALE GENOMIC DNA]</scope>
    <source>
        <strain evidence="21 22">NEAU-G5</strain>
    </source>
</reference>
<dbReference type="Pfam" id="PF00270">
    <property type="entry name" value="DEAD"/>
    <property type="match status" value="1"/>
</dbReference>
<feature type="region of interest" description="Disordered" evidence="17">
    <location>
        <begin position="621"/>
        <end position="734"/>
    </location>
</feature>
<keyword evidence="5" id="KW-0547">Nucleotide-binding</keyword>
<feature type="domain" description="Helicase ATP-binding" evidence="19">
    <location>
        <begin position="41"/>
        <end position="209"/>
    </location>
</feature>
<dbReference type="SUPFAM" id="SSF52540">
    <property type="entry name" value="P-loop containing nucleoside triphosphate hydrolases"/>
    <property type="match status" value="2"/>
</dbReference>
<evidence type="ECO:0000256" key="17">
    <source>
        <dbReference type="SAM" id="MobiDB-lite"/>
    </source>
</evidence>
<gene>
    <name evidence="21" type="primary">recQ</name>
    <name evidence="21" type="ORF">KO481_34325</name>
</gene>
<organism evidence="21 22">
    <name type="scientific">Nocardia albiluteola</name>
    <dbReference type="NCBI Taxonomy" id="2842303"/>
    <lineage>
        <taxon>Bacteria</taxon>
        <taxon>Bacillati</taxon>
        <taxon>Actinomycetota</taxon>
        <taxon>Actinomycetes</taxon>
        <taxon>Mycobacteriales</taxon>
        <taxon>Nocardiaceae</taxon>
        <taxon>Nocardia</taxon>
    </lineage>
</organism>
<dbReference type="Pfam" id="PF09382">
    <property type="entry name" value="RQC"/>
    <property type="match status" value="1"/>
</dbReference>
<dbReference type="InterPro" id="IPR018982">
    <property type="entry name" value="RQC_domain"/>
</dbReference>
<keyword evidence="13" id="KW-0234">DNA repair</keyword>
<evidence type="ECO:0000259" key="19">
    <source>
        <dbReference type="PROSITE" id="PS51192"/>
    </source>
</evidence>
<dbReference type="PROSITE" id="PS51194">
    <property type="entry name" value="HELICASE_CTER"/>
    <property type="match status" value="1"/>
</dbReference>
<keyword evidence="9" id="KW-0862">Zinc</keyword>
<evidence type="ECO:0000256" key="7">
    <source>
        <dbReference type="ARBA" id="ARBA00022801"/>
    </source>
</evidence>
<dbReference type="Proteomes" id="UP000733379">
    <property type="component" value="Unassembled WGS sequence"/>
</dbReference>
<evidence type="ECO:0000256" key="15">
    <source>
        <dbReference type="ARBA" id="ARBA00034617"/>
    </source>
</evidence>
<name>A0ABS6BAW0_9NOCA</name>
<keyword evidence="7 21" id="KW-0378">Hydrolase</keyword>
<evidence type="ECO:0000259" key="18">
    <source>
        <dbReference type="PROSITE" id="PS50967"/>
    </source>
</evidence>
<dbReference type="Gene3D" id="1.10.10.10">
    <property type="entry name" value="Winged helix-like DNA-binding domain superfamily/Winged helix DNA-binding domain"/>
    <property type="match status" value="1"/>
</dbReference>
<keyword evidence="14" id="KW-0413">Isomerase</keyword>
<protein>
    <recommendedName>
        <fullName evidence="16">DNA helicase RecQ</fullName>
        <ecNumber evidence="16">5.6.2.4</ecNumber>
    </recommendedName>
</protein>
<dbReference type="SMART" id="SM00490">
    <property type="entry name" value="HELICc"/>
    <property type="match status" value="1"/>
</dbReference>
<feature type="compositionally biased region" description="Low complexity" evidence="17">
    <location>
        <begin position="683"/>
        <end position="714"/>
    </location>
</feature>
<evidence type="ECO:0000256" key="11">
    <source>
        <dbReference type="ARBA" id="ARBA00023125"/>
    </source>
</evidence>
<proteinExistence type="inferred from homology"/>
<dbReference type="InterPro" id="IPR032284">
    <property type="entry name" value="RecQ_Zn-bd"/>
</dbReference>
<dbReference type="NCBIfam" id="TIGR00614">
    <property type="entry name" value="recQ_fam"/>
    <property type="match status" value="1"/>
</dbReference>
<dbReference type="InterPro" id="IPR006293">
    <property type="entry name" value="DNA_helicase_ATP-dep_RecQ_bac"/>
</dbReference>
<evidence type="ECO:0000256" key="8">
    <source>
        <dbReference type="ARBA" id="ARBA00022806"/>
    </source>
</evidence>
<evidence type="ECO:0000256" key="14">
    <source>
        <dbReference type="ARBA" id="ARBA00023235"/>
    </source>
</evidence>
<dbReference type="NCBIfam" id="TIGR01389">
    <property type="entry name" value="recQ"/>
    <property type="match status" value="1"/>
</dbReference>
<evidence type="ECO:0000256" key="2">
    <source>
        <dbReference type="ARBA" id="ARBA00001947"/>
    </source>
</evidence>
<dbReference type="InterPro" id="IPR004589">
    <property type="entry name" value="DNA_helicase_ATP-dep_RecQ"/>
</dbReference>
<sequence>MTSETLETPSAQSGVEPDAAQQVLRRVFGYESFRGQQHDIVSQVIGGGDALVLMPTGGGKSLCYQIPALVRPGVGIVVSPLIALMQDQVDALNAVGVRAAFLNSTQFPDERRTVEAQLLAGELDLLYLAPERLRLESTMQLLDRAKIALFAIDEAHCVSQWGHDFRPEYLGLSVLHERWPTVPRIALTATATEKTAAEIAERLDLGAARHFVSSFDRPNIQYRIEPKNRGEQQLLGFISTEHAGDAGIVYCLSRNSVEKTAEFLSRNGVEAVPYHAGLDARTRATNQSRFLREDGLVVVATIAFGMGIDKPDVRFVAHLDLPKSVEGYYQETGRAGRDGAASTAWMVYGLNDVVQQRKMIDSSEGDAAHRRQLQLHLDAMLALCETVQCRRTQLLAYFGQQGQPCGNCDTCLNPPESWDGTVAAQKALSTVLRLKRERGQSFGAGHIVDILIGKSNPKVVQHKHTELKVFGVGAELRDVEWRGVIRQLLAQGLLAVHGDYGVLTLTEASEEVLFKGRTVALRREPERTTAAKAPRAKASRPVAADLAPADAGLFERLRAWRATTAKEQGVPAYVVFHDATLREIASRKPSTLSELGGISGIGENKLTKYGAGVLDTLAGEQGESAAEGSRARTGSSDGDSPRAADPVSPLPVRDEPRADAARQSGVTGQRPTSNPRAAASRDAGSPSRGAPASRGAAPARRQSSPARTPAAEPHPWNDEPPPDWDFEPPPDNMY</sequence>
<comment type="similarity">
    <text evidence="3">Belongs to the helicase family. RecQ subfamily.</text>
</comment>
<evidence type="ECO:0000256" key="16">
    <source>
        <dbReference type="NCBIfam" id="TIGR01389"/>
    </source>
</evidence>
<evidence type="ECO:0000256" key="10">
    <source>
        <dbReference type="ARBA" id="ARBA00022840"/>
    </source>
</evidence>
<keyword evidence="4" id="KW-0479">Metal-binding</keyword>
<comment type="catalytic activity">
    <reaction evidence="15">
        <text>Couples ATP hydrolysis with the unwinding of duplex DNA by translocating in the 3'-5' direction.</text>
        <dbReference type="EC" id="5.6.2.4"/>
    </reaction>
</comment>
<dbReference type="GO" id="GO:0016787">
    <property type="term" value="F:hydrolase activity"/>
    <property type="evidence" value="ECO:0007669"/>
    <property type="project" value="UniProtKB-KW"/>
</dbReference>
<keyword evidence="6" id="KW-0227">DNA damage</keyword>
<comment type="cofactor">
    <cofactor evidence="1">
        <name>Mg(2+)</name>
        <dbReference type="ChEBI" id="CHEBI:18420"/>
    </cofactor>
</comment>
<keyword evidence="8 21" id="KW-0347">Helicase</keyword>
<dbReference type="SUPFAM" id="SSF47819">
    <property type="entry name" value="HRDC-like"/>
    <property type="match status" value="1"/>
</dbReference>
<evidence type="ECO:0000256" key="6">
    <source>
        <dbReference type="ARBA" id="ARBA00022763"/>
    </source>
</evidence>
<dbReference type="CDD" id="cd17920">
    <property type="entry name" value="DEXHc_RecQ"/>
    <property type="match status" value="1"/>
</dbReference>
<dbReference type="SMART" id="SM00487">
    <property type="entry name" value="DEXDc"/>
    <property type="match status" value="1"/>
</dbReference>
<dbReference type="PANTHER" id="PTHR13710:SF105">
    <property type="entry name" value="ATP-DEPENDENT DNA HELICASE Q1"/>
    <property type="match status" value="1"/>
</dbReference>
<dbReference type="InterPro" id="IPR011545">
    <property type="entry name" value="DEAD/DEAH_box_helicase_dom"/>
</dbReference>
<keyword evidence="22" id="KW-1185">Reference proteome</keyword>
<dbReference type="GO" id="GO:0003678">
    <property type="term" value="F:DNA helicase activity"/>
    <property type="evidence" value="ECO:0007669"/>
    <property type="project" value="UniProtKB-EC"/>
</dbReference>
<keyword evidence="11" id="KW-0238">DNA-binding</keyword>
<feature type="domain" description="Helicase C-terminal" evidence="20">
    <location>
        <begin position="230"/>
        <end position="381"/>
    </location>
</feature>
<dbReference type="EC" id="5.6.2.4" evidence="16"/>
<dbReference type="PANTHER" id="PTHR13710">
    <property type="entry name" value="DNA HELICASE RECQ FAMILY MEMBER"/>
    <property type="match status" value="1"/>
</dbReference>
<feature type="compositionally biased region" description="Polar residues" evidence="17">
    <location>
        <begin position="664"/>
        <end position="675"/>
    </location>
</feature>
<dbReference type="SMART" id="SM00341">
    <property type="entry name" value="HRDC"/>
    <property type="match status" value="1"/>
</dbReference>
<dbReference type="InterPro" id="IPR002121">
    <property type="entry name" value="HRDC_dom"/>
</dbReference>
<evidence type="ECO:0000256" key="3">
    <source>
        <dbReference type="ARBA" id="ARBA00005446"/>
    </source>
</evidence>
<dbReference type="Gene3D" id="1.10.150.80">
    <property type="entry name" value="HRDC domain"/>
    <property type="match status" value="1"/>
</dbReference>